<gene>
    <name evidence="3" type="ORF">GX426_09755</name>
</gene>
<dbReference type="EMBL" id="JAAYUN010000170">
    <property type="protein sequence ID" value="NLJ23374.1"/>
    <property type="molecule type" value="Genomic_DNA"/>
</dbReference>
<comment type="caution">
    <text evidence="3">The sequence shown here is derived from an EMBL/GenBank/DDBJ whole genome shotgun (WGS) entry which is preliminary data.</text>
</comment>
<name>A0A7K4AK81_METSH</name>
<dbReference type="Pfam" id="PF07282">
    <property type="entry name" value="Cas12f1-like_TNB"/>
    <property type="match status" value="1"/>
</dbReference>
<dbReference type="GO" id="GO:0003677">
    <property type="term" value="F:DNA binding"/>
    <property type="evidence" value="ECO:0007669"/>
    <property type="project" value="UniProtKB-KW"/>
</dbReference>
<reference evidence="3 4" key="1">
    <citation type="journal article" date="2020" name="Biotechnol. Biofuels">
        <title>New insights from the biogas microbiome by comprehensive genome-resolved metagenomics of nearly 1600 species originating from multiple anaerobic digesters.</title>
        <authorList>
            <person name="Campanaro S."/>
            <person name="Treu L."/>
            <person name="Rodriguez-R L.M."/>
            <person name="Kovalovszki A."/>
            <person name="Ziels R.M."/>
            <person name="Maus I."/>
            <person name="Zhu X."/>
            <person name="Kougias P.G."/>
            <person name="Basile A."/>
            <person name="Luo G."/>
            <person name="Schluter A."/>
            <person name="Konstantinidis K.T."/>
            <person name="Angelidaki I."/>
        </authorList>
    </citation>
    <scope>NUCLEOTIDE SEQUENCE [LARGE SCALE GENOMIC DNA]</scope>
    <source>
        <strain evidence="3">AS27yjCOA_157</strain>
    </source>
</reference>
<protein>
    <submittedName>
        <fullName evidence="3">Transposase</fullName>
    </submittedName>
</protein>
<dbReference type="Proteomes" id="UP000544742">
    <property type="component" value="Unassembled WGS sequence"/>
</dbReference>
<feature type="non-terminal residue" evidence="3">
    <location>
        <position position="1"/>
    </location>
</feature>
<dbReference type="InterPro" id="IPR010095">
    <property type="entry name" value="Cas12f1-like_TNB"/>
</dbReference>
<accession>A0A7K4AK81</accession>
<evidence type="ECO:0000313" key="4">
    <source>
        <dbReference type="Proteomes" id="UP000544742"/>
    </source>
</evidence>
<evidence type="ECO:0000256" key="1">
    <source>
        <dbReference type="ARBA" id="ARBA00023125"/>
    </source>
</evidence>
<keyword evidence="1" id="KW-0238">DNA-binding</keyword>
<sequence>RVHNCTQCGLSMDRDWNAAINILRLGLQSVGTGSRGSPAL</sequence>
<evidence type="ECO:0000313" key="3">
    <source>
        <dbReference type="EMBL" id="NLJ23374.1"/>
    </source>
</evidence>
<evidence type="ECO:0000259" key="2">
    <source>
        <dbReference type="Pfam" id="PF07282"/>
    </source>
</evidence>
<proteinExistence type="predicted"/>
<organism evidence="3 4">
    <name type="scientific">Methanothrix soehngenii</name>
    <name type="common">Methanosaeta concilii</name>
    <dbReference type="NCBI Taxonomy" id="2223"/>
    <lineage>
        <taxon>Archaea</taxon>
        <taxon>Methanobacteriati</taxon>
        <taxon>Methanobacteriota</taxon>
        <taxon>Stenosarchaea group</taxon>
        <taxon>Methanomicrobia</taxon>
        <taxon>Methanotrichales</taxon>
        <taxon>Methanotrichaceae</taxon>
        <taxon>Methanothrix</taxon>
    </lineage>
</organism>
<dbReference type="AlphaFoldDB" id="A0A7K4AK81"/>
<feature type="domain" description="Cas12f1-like TNB" evidence="2">
    <location>
        <begin position="1"/>
        <end position="22"/>
    </location>
</feature>